<evidence type="ECO:0000313" key="2">
    <source>
        <dbReference type="EMBL" id="SJM58255.1"/>
    </source>
</evidence>
<dbReference type="EMBL" id="FUHU01000026">
    <property type="protein sequence ID" value="SJM58255.1"/>
    <property type="molecule type" value="Genomic_DNA"/>
</dbReference>
<dbReference type="InterPro" id="IPR019051">
    <property type="entry name" value="Trp_biosyn_TM_oprn/chp"/>
</dbReference>
<proteinExistence type="predicted"/>
<organism evidence="2 3">
    <name type="scientific">Agrococcus casei LMG 22410</name>
    <dbReference type="NCBI Taxonomy" id="1255656"/>
    <lineage>
        <taxon>Bacteria</taxon>
        <taxon>Bacillati</taxon>
        <taxon>Actinomycetota</taxon>
        <taxon>Actinomycetes</taxon>
        <taxon>Micrococcales</taxon>
        <taxon>Microbacteriaceae</taxon>
        <taxon>Agrococcus</taxon>
    </lineage>
</organism>
<sequence>MISLAIVIVSLALSSSAAVQTWITLNLADSAEPLELAGSDLASALPATALGVGGIALALFFARRVLVYIVSGLLVILALVQVSAVLQGIQIDNPVIANAAAVATGLQGSEAVVVDQHWLWPAVAIAGAVLAAVAAAFAAATVHRWPTAAKKADRYDMRSGALAWDALDDGDDPTLDDDDSRKTE</sequence>
<reference evidence="2 3" key="1">
    <citation type="submission" date="2017-02" db="EMBL/GenBank/DDBJ databases">
        <authorList>
            <person name="Peterson S.W."/>
        </authorList>
    </citation>
    <scope>NUCLEOTIDE SEQUENCE [LARGE SCALE GENOMIC DNA]</scope>
    <source>
        <strain evidence="2 3">LMG 22410</strain>
    </source>
</reference>
<dbReference type="Proteomes" id="UP000195787">
    <property type="component" value="Unassembled WGS sequence"/>
</dbReference>
<evidence type="ECO:0000256" key="1">
    <source>
        <dbReference type="SAM" id="Phobius"/>
    </source>
</evidence>
<dbReference type="Pfam" id="PF09534">
    <property type="entry name" value="Trp_oprn_chp"/>
    <property type="match status" value="1"/>
</dbReference>
<keyword evidence="3" id="KW-1185">Reference proteome</keyword>
<keyword evidence="1" id="KW-1133">Transmembrane helix</keyword>
<dbReference type="AlphaFoldDB" id="A0A1R4FQP9"/>
<feature type="transmembrane region" description="Helical" evidence="1">
    <location>
        <begin position="41"/>
        <end position="60"/>
    </location>
</feature>
<feature type="transmembrane region" description="Helical" evidence="1">
    <location>
        <begin position="118"/>
        <end position="142"/>
    </location>
</feature>
<evidence type="ECO:0000313" key="3">
    <source>
        <dbReference type="Proteomes" id="UP000195787"/>
    </source>
</evidence>
<accession>A0A1R4FQP9</accession>
<keyword evidence="1" id="KW-0812">Transmembrane</keyword>
<protein>
    <submittedName>
        <fullName evidence="2">Tryptophan-associated membrane protein</fullName>
    </submittedName>
</protein>
<feature type="transmembrane region" description="Helical" evidence="1">
    <location>
        <begin position="65"/>
        <end position="86"/>
    </location>
</feature>
<name>A0A1R4FQP9_9MICO</name>
<gene>
    <name evidence="2" type="ORF">CZ674_06000</name>
</gene>
<keyword evidence="1" id="KW-0472">Membrane</keyword>